<dbReference type="EMBL" id="CM026425">
    <property type="protein sequence ID" value="KAG0577819.1"/>
    <property type="molecule type" value="Genomic_DNA"/>
</dbReference>
<keyword evidence="1" id="KW-1133">Transmembrane helix</keyword>
<evidence type="ECO:0000313" key="3">
    <source>
        <dbReference type="Proteomes" id="UP000822688"/>
    </source>
</evidence>
<proteinExistence type="predicted"/>
<accession>A0A8T0I4J4</accession>
<dbReference type="Proteomes" id="UP000822688">
    <property type="component" value="Chromosome 5"/>
</dbReference>
<organism evidence="2 3">
    <name type="scientific">Ceratodon purpureus</name>
    <name type="common">Fire moss</name>
    <name type="synonym">Dicranum purpureum</name>
    <dbReference type="NCBI Taxonomy" id="3225"/>
    <lineage>
        <taxon>Eukaryota</taxon>
        <taxon>Viridiplantae</taxon>
        <taxon>Streptophyta</taxon>
        <taxon>Embryophyta</taxon>
        <taxon>Bryophyta</taxon>
        <taxon>Bryophytina</taxon>
        <taxon>Bryopsida</taxon>
        <taxon>Dicranidae</taxon>
        <taxon>Pseudoditrichales</taxon>
        <taxon>Ditrichaceae</taxon>
        <taxon>Ceratodon</taxon>
    </lineage>
</organism>
<reference evidence="2" key="1">
    <citation type="submission" date="2020-06" db="EMBL/GenBank/DDBJ databases">
        <title>WGS assembly of Ceratodon purpureus strain R40.</title>
        <authorList>
            <person name="Carey S.B."/>
            <person name="Jenkins J."/>
            <person name="Shu S."/>
            <person name="Lovell J.T."/>
            <person name="Sreedasyam A."/>
            <person name="Maumus F."/>
            <person name="Tiley G.P."/>
            <person name="Fernandez-Pozo N."/>
            <person name="Barry K."/>
            <person name="Chen C."/>
            <person name="Wang M."/>
            <person name="Lipzen A."/>
            <person name="Daum C."/>
            <person name="Saski C.A."/>
            <person name="Payton A.C."/>
            <person name="Mcbreen J.C."/>
            <person name="Conrad R.E."/>
            <person name="Kollar L.M."/>
            <person name="Olsson S."/>
            <person name="Huttunen S."/>
            <person name="Landis J.B."/>
            <person name="Wickett N.J."/>
            <person name="Johnson M.G."/>
            <person name="Rensing S.A."/>
            <person name="Grimwood J."/>
            <person name="Schmutz J."/>
            <person name="Mcdaniel S.F."/>
        </authorList>
    </citation>
    <scope>NUCLEOTIDE SEQUENCE</scope>
    <source>
        <strain evidence="2">R40</strain>
    </source>
</reference>
<evidence type="ECO:0000313" key="2">
    <source>
        <dbReference type="EMBL" id="KAG0577819.1"/>
    </source>
</evidence>
<keyword evidence="3" id="KW-1185">Reference proteome</keyword>
<gene>
    <name evidence="2" type="ORF">KC19_5G184400</name>
</gene>
<evidence type="ECO:0000256" key="1">
    <source>
        <dbReference type="SAM" id="Phobius"/>
    </source>
</evidence>
<keyword evidence="1" id="KW-0812">Transmembrane</keyword>
<dbReference type="AlphaFoldDB" id="A0A8T0I4J4"/>
<sequence>MAWTPSSMACSELRWPRNGFPLPFPSLPFPSLRGLRMSADPRPGWIRSLGLRIGDWNWIWGWLGVSLLCSALLWELRSLLFVECVGVFVSYFVQWRAVEDKVQGVATWRAFLGWRSPLSNRRLCWRDTNRLSYSSFCCLFVVFAGYGTSRVLFVACFARIGFTCSCSQFCCGVSLGNMFSLLACML</sequence>
<feature type="transmembrane region" description="Helical" evidence="1">
    <location>
        <begin position="131"/>
        <end position="148"/>
    </location>
</feature>
<name>A0A8T0I4J4_CERPU</name>
<keyword evidence="1" id="KW-0472">Membrane</keyword>
<protein>
    <recommendedName>
        <fullName evidence="4">Transmembrane protein</fullName>
    </recommendedName>
</protein>
<comment type="caution">
    <text evidence="2">The sequence shown here is derived from an EMBL/GenBank/DDBJ whole genome shotgun (WGS) entry which is preliminary data.</text>
</comment>
<evidence type="ECO:0008006" key="4">
    <source>
        <dbReference type="Google" id="ProtNLM"/>
    </source>
</evidence>